<comment type="subcellular location">
    <subcellularLocation>
        <location evidence="1">Membrane</location>
        <topology evidence="1">Multi-pass membrane protein</topology>
    </subcellularLocation>
</comment>
<name>A0A1J5SN33_9ZZZZ</name>
<evidence type="ECO:0000256" key="3">
    <source>
        <dbReference type="ARBA" id="ARBA00022448"/>
    </source>
</evidence>
<evidence type="ECO:0000256" key="7">
    <source>
        <dbReference type="SAM" id="Phobius"/>
    </source>
</evidence>
<gene>
    <name evidence="8" type="ORF">GALL_85800</name>
</gene>
<dbReference type="InterPro" id="IPR039428">
    <property type="entry name" value="NUOK/Mnh_C1-like"/>
</dbReference>
<dbReference type="GO" id="GO:0030964">
    <property type="term" value="C:NADH dehydrogenase complex"/>
    <property type="evidence" value="ECO:0007669"/>
    <property type="project" value="TreeGrafter"/>
</dbReference>
<dbReference type="Gene3D" id="1.10.287.3510">
    <property type="match status" value="1"/>
</dbReference>
<feature type="transmembrane region" description="Helical" evidence="7">
    <location>
        <begin position="32"/>
        <end position="52"/>
    </location>
</feature>
<keyword evidence="3" id="KW-0813">Transport</keyword>
<dbReference type="NCBIfam" id="NF004320">
    <property type="entry name" value="PRK05715.1-2"/>
    <property type="match status" value="1"/>
</dbReference>
<protein>
    <submittedName>
        <fullName evidence="8">NADH-quinone oxidoreductase subunit 11</fullName>
        <ecNumber evidence="8">1.6.5.11</ecNumber>
    </submittedName>
</protein>
<keyword evidence="5 7" id="KW-1133">Transmembrane helix</keyword>
<evidence type="ECO:0000256" key="6">
    <source>
        <dbReference type="ARBA" id="ARBA00023136"/>
    </source>
</evidence>
<dbReference type="HAMAP" id="MF_01456">
    <property type="entry name" value="NDH1_NuoK"/>
    <property type="match status" value="1"/>
</dbReference>
<sequence>MLYDQPHVYLVIAAFLLAVGIYGLLRRRTLIGMLISGELIFSAASLNLMTIQRFLSPDPAAGQIFVLFIMGLAAAEVAVALSIIIAIYRNYRSIQAKELSELKG</sequence>
<evidence type="ECO:0000256" key="1">
    <source>
        <dbReference type="ARBA" id="ARBA00004141"/>
    </source>
</evidence>
<evidence type="ECO:0000256" key="5">
    <source>
        <dbReference type="ARBA" id="ARBA00022989"/>
    </source>
</evidence>
<evidence type="ECO:0000256" key="4">
    <source>
        <dbReference type="ARBA" id="ARBA00022692"/>
    </source>
</evidence>
<reference evidence="8" key="1">
    <citation type="submission" date="2016-10" db="EMBL/GenBank/DDBJ databases">
        <title>Sequence of Gallionella enrichment culture.</title>
        <authorList>
            <person name="Poehlein A."/>
            <person name="Muehling M."/>
            <person name="Daniel R."/>
        </authorList>
    </citation>
    <scope>NUCLEOTIDE SEQUENCE</scope>
</reference>
<accession>A0A1J5SN33</accession>
<dbReference type="InterPro" id="IPR001133">
    <property type="entry name" value="NADH_UbQ_OxRdtase_chain4L/K"/>
</dbReference>
<evidence type="ECO:0000256" key="2">
    <source>
        <dbReference type="ARBA" id="ARBA00010519"/>
    </source>
</evidence>
<dbReference type="EMBL" id="MLJW01000027">
    <property type="protein sequence ID" value="OIR09347.1"/>
    <property type="molecule type" value="Genomic_DNA"/>
</dbReference>
<keyword evidence="4 7" id="KW-0812">Transmembrane</keyword>
<dbReference type="GO" id="GO:0042773">
    <property type="term" value="P:ATP synthesis coupled electron transport"/>
    <property type="evidence" value="ECO:0007669"/>
    <property type="project" value="InterPro"/>
</dbReference>
<dbReference type="GO" id="GO:0016651">
    <property type="term" value="F:oxidoreductase activity, acting on NAD(P)H"/>
    <property type="evidence" value="ECO:0007669"/>
    <property type="project" value="InterPro"/>
</dbReference>
<feature type="transmembrane region" description="Helical" evidence="7">
    <location>
        <begin position="64"/>
        <end position="88"/>
    </location>
</feature>
<organism evidence="8">
    <name type="scientific">mine drainage metagenome</name>
    <dbReference type="NCBI Taxonomy" id="410659"/>
    <lineage>
        <taxon>unclassified sequences</taxon>
        <taxon>metagenomes</taxon>
        <taxon>ecological metagenomes</taxon>
    </lineage>
</organism>
<dbReference type="PANTHER" id="PTHR11434:SF16">
    <property type="entry name" value="NADH-UBIQUINONE OXIDOREDUCTASE CHAIN 4L"/>
    <property type="match status" value="1"/>
</dbReference>
<keyword evidence="6 7" id="KW-0472">Membrane</keyword>
<proteinExistence type="inferred from homology"/>
<evidence type="ECO:0000313" key="8">
    <source>
        <dbReference type="EMBL" id="OIR09347.1"/>
    </source>
</evidence>
<dbReference type="PANTHER" id="PTHR11434">
    <property type="entry name" value="NADH-UBIQUINONE OXIDOREDUCTASE SUBUNIT ND4L"/>
    <property type="match status" value="1"/>
</dbReference>
<comment type="caution">
    <text evidence="8">The sequence shown here is derived from an EMBL/GenBank/DDBJ whole genome shotgun (WGS) entry which is preliminary data.</text>
</comment>
<feature type="transmembrane region" description="Helical" evidence="7">
    <location>
        <begin position="6"/>
        <end position="25"/>
    </location>
</feature>
<dbReference type="EC" id="1.6.5.11" evidence="8"/>
<comment type="similarity">
    <text evidence="2">Belongs to the complex I subunit 4L family.</text>
</comment>
<dbReference type="Pfam" id="PF00420">
    <property type="entry name" value="Oxidored_q2"/>
    <property type="match status" value="1"/>
</dbReference>
<dbReference type="AlphaFoldDB" id="A0A1J5SN33"/>
<keyword evidence="8" id="KW-0560">Oxidoreductase</keyword>